<evidence type="ECO:0008006" key="4">
    <source>
        <dbReference type="Google" id="ProtNLM"/>
    </source>
</evidence>
<feature type="region of interest" description="Disordered" evidence="1">
    <location>
        <begin position="1"/>
        <end position="28"/>
    </location>
</feature>
<sequence length="556" mass="56195">MARRCLPSYPYLRPRPNQPTTDGDLHSTPTVQETTALEQEDDLVHDGADVLLLQVDNQIGLDGGLVRVVDTGEALDLAGAGLGVDTTAVGLLAVLERGGDVDEEEVAVLLDGLAGLAAGILEGGDGGGDDGGTGLGELGGDKGDAGDVEVAVLAGEAELLGQLVADGLTEEHGDRAATILVECDLEGTGDLVLARVLVSGEEDCETLLAGKGVLLAEDLDDLGVGEPGGDLLAGAKAVAQLGTGDVESTGALGDLVGGHVLVSVGDVDHLLELDHLDAELLLVLLDEVLSVVRTIVVLAVLVLTGTGVVTADDEVGGTVVLADDGVPEGLTGTAHAHSEGKESESTHAVGVTGQESLVDTDTGEVVNVTGLGQADNGVNEDVGLLRASGTDGQLTVSAVHGVASLEGDDLLPAELVEVSAELSGGEAQLQEIIVLQTLDSLELATNIEFLGDVEEVLDTGVSIIITAKNLDGLVGPSEGARDGGARVMSSLLVGSVDILDGEDGQVAVISQIAKGDLGARLDAEVVNLLLIHVQRDRHTEEGAIGKAESLDNARGN</sequence>
<keyword evidence="3" id="KW-1185">Reference proteome</keyword>
<dbReference type="Proteomes" id="UP000766486">
    <property type="component" value="Unassembled WGS sequence"/>
</dbReference>
<organism evidence="2 3">
    <name type="scientific">Bionectria ochroleuca</name>
    <name type="common">Gliocladium roseum</name>
    <dbReference type="NCBI Taxonomy" id="29856"/>
    <lineage>
        <taxon>Eukaryota</taxon>
        <taxon>Fungi</taxon>
        <taxon>Dikarya</taxon>
        <taxon>Ascomycota</taxon>
        <taxon>Pezizomycotina</taxon>
        <taxon>Sordariomycetes</taxon>
        <taxon>Hypocreomycetidae</taxon>
        <taxon>Hypocreales</taxon>
        <taxon>Bionectriaceae</taxon>
        <taxon>Clonostachys</taxon>
    </lineage>
</organism>
<dbReference type="EMBL" id="CABFNS010000933">
    <property type="protein sequence ID" value="VUC36812.1"/>
    <property type="molecule type" value="Genomic_DNA"/>
</dbReference>
<protein>
    <recommendedName>
        <fullName evidence="4">NAD-specific glutamate dehydrogenase</fullName>
    </recommendedName>
</protein>
<evidence type="ECO:0000313" key="2">
    <source>
        <dbReference type="EMBL" id="VUC36812.1"/>
    </source>
</evidence>
<evidence type="ECO:0000313" key="3">
    <source>
        <dbReference type="Proteomes" id="UP000766486"/>
    </source>
</evidence>
<reference evidence="2 3" key="1">
    <citation type="submission" date="2019-06" db="EMBL/GenBank/DDBJ databases">
        <authorList>
            <person name="Broberg M."/>
        </authorList>
    </citation>
    <scope>NUCLEOTIDE SEQUENCE [LARGE SCALE GENOMIC DNA]</scope>
</reference>
<feature type="region of interest" description="Disordered" evidence="1">
    <location>
        <begin position="330"/>
        <end position="349"/>
    </location>
</feature>
<proteinExistence type="predicted"/>
<evidence type="ECO:0000256" key="1">
    <source>
        <dbReference type="SAM" id="MobiDB-lite"/>
    </source>
</evidence>
<gene>
    <name evidence="2" type="ORF">CLO192961_LOCUS451997</name>
</gene>
<comment type="caution">
    <text evidence="2">The sequence shown here is derived from an EMBL/GenBank/DDBJ whole genome shotgun (WGS) entry which is preliminary data.</text>
</comment>
<accession>A0ABY6V1J9</accession>
<feature type="compositionally biased region" description="Basic and acidic residues" evidence="1">
    <location>
        <begin position="336"/>
        <end position="345"/>
    </location>
</feature>
<name>A0ABY6V1J9_BIOOC</name>